<sequence>MKRAVISGGAGGLGRALSGALQARGWHVVLLDRDISGVETSETQQAIRCDLTDPEQLAAACAAAVGPNGVDLAIYNAGITQIGLFADSDEAGHRRVFEINYFAAVNMARAMLCPVRQTRGTHLAISSVAGFAPLYSRTSYAASKHALEGFFKSLRSEERAHGVRVQIAAPSFVATNLGNAQAQPDGIARPGSATDGMDYMTPEAAAAEILRGLDRGRDMIPVGRVARLAWRINRLSPGLYQRLMERNIGRG</sequence>
<comment type="similarity">
    <text evidence="1 3">Belongs to the short-chain dehydrogenases/reductases (SDR) family.</text>
</comment>
<dbReference type="GO" id="GO:0016491">
    <property type="term" value="F:oxidoreductase activity"/>
    <property type="evidence" value="ECO:0007669"/>
    <property type="project" value="UniProtKB-KW"/>
</dbReference>
<dbReference type="PRINTS" id="PR00080">
    <property type="entry name" value="SDRFAMILY"/>
</dbReference>
<dbReference type="RefSeq" id="WP_093036263.1">
    <property type="nucleotide sequence ID" value="NZ_FMZV01000018.1"/>
</dbReference>
<dbReference type="InterPro" id="IPR036291">
    <property type="entry name" value="NAD(P)-bd_dom_sf"/>
</dbReference>
<name>A0A1G7CJC7_9RHOB</name>
<dbReference type="PRINTS" id="PR00081">
    <property type="entry name" value="GDHRDH"/>
</dbReference>
<feature type="domain" description="Ketoreductase" evidence="4">
    <location>
        <begin position="2"/>
        <end position="173"/>
    </location>
</feature>
<evidence type="ECO:0000256" key="1">
    <source>
        <dbReference type="ARBA" id="ARBA00006484"/>
    </source>
</evidence>
<dbReference type="PANTHER" id="PTHR44196:SF1">
    <property type="entry name" value="DEHYDROGENASE_REDUCTASE SDR FAMILY MEMBER 7B"/>
    <property type="match status" value="1"/>
</dbReference>
<gene>
    <name evidence="5" type="ORF">SAMN04488239_11863</name>
</gene>
<protein>
    <submittedName>
        <fullName evidence="5">Short-chain dehydrogenase</fullName>
    </submittedName>
</protein>
<dbReference type="InterPro" id="IPR002347">
    <property type="entry name" value="SDR_fam"/>
</dbReference>
<evidence type="ECO:0000256" key="3">
    <source>
        <dbReference type="RuleBase" id="RU000363"/>
    </source>
</evidence>
<dbReference type="GO" id="GO:0016020">
    <property type="term" value="C:membrane"/>
    <property type="evidence" value="ECO:0007669"/>
    <property type="project" value="TreeGrafter"/>
</dbReference>
<dbReference type="STRING" id="639004.SAMN04488239_11863"/>
<dbReference type="SUPFAM" id="SSF51735">
    <property type="entry name" value="NAD(P)-binding Rossmann-fold domains"/>
    <property type="match status" value="1"/>
</dbReference>
<dbReference type="Gene3D" id="3.40.50.720">
    <property type="entry name" value="NAD(P)-binding Rossmann-like Domain"/>
    <property type="match status" value="1"/>
</dbReference>
<dbReference type="EMBL" id="FMZV01000018">
    <property type="protein sequence ID" value="SDE39437.1"/>
    <property type="molecule type" value="Genomic_DNA"/>
</dbReference>
<organism evidence="5 6">
    <name type="scientific">Ruegeria marina</name>
    <dbReference type="NCBI Taxonomy" id="639004"/>
    <lineage>
        <taxon>Bacteria</taxon>
        <taxon>Pseudomonadati</taxon>
        <taxon>Pseudomonadota</taxon>
        <taxon>Alphaproteobacteria</taxon>
        <taxon>Rhodobacterales</taxon>
        <taxon>Roseobacteraceae</taxon>
        <taxon>Ruegeria</taxon>
    </lineage>
</organism>
<accession>A0A1G7CJC7</accession>
<evidence type="ECO:0000313" key="5">
    <source>
        <dbReference type="EMBL" id="SDE39437.1"/>
    </source>
</evidence>
<keyword evidence="2" id="KW-0560">Oxidoreductase</keyword>
<dbReference type="InterPro" id="IPR057326">
    <property type="entry name" value="KR_dom"/>
</dbReference>
<proteinExistence type="inferred from homology"/>
<reference evidence="6" key="1">
    <citation type="submission" date="2016-10" db="EMBL/GenBank/DDBJ databases">
        <authorList>
            <person name="Varghese N."/>
            <person name="Submissions S."/>
        </authorList>
    </citation>
    <scope>NUCLEOTIDE SEQUENCE [LARGE SCALE GENOMIC DNA]</scope>
    <source>
        <strain evidence="6">CGMCC 1.9108</strain>
    </source>
</reference>
<dbReference type="PANTHER" id="PTHR44196">
    <property type="entry name" value="DEHYDROGENASE/REDUCTASE SDR FAMILY MEMBER 7B"/>
    <property type="match status" value="1"/>
</dbReference>
<keyword evidence="6" id="KW-1185">Reference proteome</keyword>
<dbReference type="AlphaFoldDB" id="A0A1G7CJC7"/>
<evidence type="ECO:0000256" key="2">
    <source>
        <dbReference type="ARBA" id="ARBA00023002"/>
    </source>
</evidence>
<dbReference type="OrthoDB" id="9781689at2"/>
<dbReference type="SMART" id="SM00822">
    <property type="entry name" value="PKS_KR"/>
    <property type="match status" value="1"/>
</dbReference>
<evidence type="ECO:0000259" key="4">
    <source>
        <dbReference type="SMART" id="SM00822"/>
    </source>
</evidence>
<evidence type="ECO:0000313" key="6">
    <source>
        <dbReference type="Proteomes" id="UP000199628"/>
    </source>
</evidence>
<dbReference type="InterPro" id="IPR020904">
    <property type="entry name" value="Sc_DH/Rdtase_CS"/>
</dbReference>
<dbReference type="Proteomes" id="UP000199628">
    <property type="component" value="Unassembled WGS sequence"/>
</dbReference>
<dbReference type="Pfam" id="PF00106">
    <property type="entry name" value="adh_short"/>
    <property type="match status" value="1"/>
</dbReference>
<dbReference type="PROSITE" id="PS00061">
    <property type="entry name" value="ADH_SHORT"/>
    <property type="match status" value="1"/>
</dbReference>